<organism evidence="2 3">
    <name type="scientific">Solidesulfovibrio aerotolerans</name>
    <dbReference type="NCBI Taxonomy" id="295255"/>
    <lineage>
        <taxon>Bacteria</taxon>
        <taxon>Pseudomonadati</taxon>
        <taxon>Thermodesulfobacteriota</taxon>
        <taxon>Desulfovibrionia</taxon>
        <taxon>Desulfovibrionales</taxon>
        <taxon>Desulfovibrionaceae</taxon>
        <taxon>Solidesulfovibrio</taxon>
    </lineage>
</organism>
<accession>A0A7C9MEM3</accession>
<protein>
    <recommendedName>
        <fullName evidence="4">Tetratricopeptide repeat protein</fullName>
    </recommendedName>
</protein>
<keyword evidence="1" id="KW-0732">Signal</keyword>
<dbReference type="RefSeq" id="WP_160959577.1">
    <property type="nucleotide sequence ID" value="NZ_WVUD01000007.1"/>
</dbReference>
<sequence>MYAVRRIARAFLYAGLAWLLLGQAGCSGPQPDPEGRLLESARRALLDGRFLQAQTAYQSYLQTYPQGSARLEAWQRLVDISQDAQGATGQATSLAEAALLEFGGDTPTAAALDVRAARLRFDRKEYAKAVSHCRVVLDNPGAPDNSLLECSLLAARSELALGQGEKALARYIACGQSRLPPSGKARCALAQAELLSRFQRDSEVEPLLQAVFQAADIDPALRAQAGFDLGLLYEARNDKAAAKAVYEAVRPLHPNPMVVDKRLDSLQN</sequence>
<dbReference type="Gene3D" id="1.25.40.10">
    <property type="entry name" value="Tetratricopeptide repeat domain"/>
    <property type="match status" value="1"/>
</dbReference>
<evidence type="ECO:0000256" key="1">
    <source>
        <dbReference type="SAM" id="SignalP"/>
    </source>
</evidence>
<dbReference type="SUPFAM" id="SSF48452">
    <property type="entry name" value="TPR-like"/>
    <property type="match status" value="1"/>
</dbReference>
<feature type="signal peptide" evidence="1">
    <location>
        <begin position="1"/>
        <end position="24"/>
    </location>
</feature>
<proteinExistence type="predicted"/>
<dbReference type="AlphaFoldDB" id="A0A7C9MEM3"/>
<dbReference type="Proteomes" id="UP000482487">
    <property type="component" value="Unassembled WGS sequence"/>
</dbReference>
<comment type="caution">
    <text evidence="2">The sequence shown here is derived from an EMBL/GenBank/DDBJ whole genome shotgun (WGS) entry which is preliminary data.</text>
</comment>
<dbReference type="OrthoDB" id="5290562at2"/>
<name>A0A7C9MEM3_9BACT</name>
<evidence type="ECO:0008006" key="4">
    <source>
        <dbReference type="Google" id="ProtNLM"/>
    </source>
</evidence>
<dbReference type="InterPro" id="IPR011990">
    <property type="entry name" value="TPR-like_helical_dom_sf"/>
</dbReference>
<reference evidence="2 3" key="1">
    <citation type="submission" date="2020-01" db="EMBL/GenBank/DDBJ databases">
        <title>Genome sequence of Desulfovibrio aerotolerans DSM 16695(T).</title>
        <authorList>
            <person name="Karnachuk O."/>
            <person name="Avakyan M."/>
            <person name="Mardanov A."/>
            <person name="Kadnikov V."/>
            <person name="Ravin N."/>
        </authorList>
    </citation>
    <scope>NUCLEOTIDE SEQUENCE [LARGE SCALE GENOMIC DNA]</scope>
    <source>
        <strain evidence="2 3">DSM 16695</strain>
    </source>
</reference>
<feature type="chain" id="PRO_5028948040" description="Tetratricopeptide repeat protein" evidence="1">
    <location>
        <begin position="25"/>
        <end position="268"/>
    </location>
</feature>
<dbReference type="EMBL" id="WVUD01000007">
    <property type="protein sequence ID" value="MYL82730.1"/>
    <property type="molecule type" value="Genomic_DNA"/>
</dbReference>
<keyword evidence="3" id="KW-1185">Reference proteome</keyword>
<evidence type="ECO:0000313" key="2">
    <source>
        <dbReference type="EMBL" id="MYL82730.1"/>
    </source>
</evidence>
<gene>
    <name evidence="2" type="ORF">GTA51_06215</name>
</gene>
<evidence type="ECO:0000313" key="3">
    <source>
        <dbReference type="Proteomes" id="UP000482487"/>
    </source>
</evidence>